<feature type="domain" description="Fibronectin type-III" evidence="14">
    <location>
        <begin position="400"/>
        <end position="496"/>
    </location>
</feature>
<dbReference type="SUPFAM" id="SSF49265">
    <property type="entry name" value="Fibronectin type III"/>
    <property type="match status" value="3"/>
</dbReference>
<keyword evidence="2" id="KW-1003">Cell membrane</keyword>
<evidence type="ECO:0000256" key="7">
    <source>
        <dbReference type="ARBA" id="ARBA00022989"/>
    </source>
</evidence>
<dbReference type="PANTHER" id="PTHR44170:SF53">
    <property type="entry name" value="DS CELL ADHESION MOLECULE LIKE 1"/>
    <property type="match status" value="1"/>
</dbReference>
<feature type="compositionally biased region" description="Polar residues" evidence="12">
    <location>
        <begin position="1208"/>
        <end position="1221"/>
    </location>
</feature>
<organism evidence="15 16">
    <name type="scientific">Cyprinus carpio</name>
    <name type="common">Common carp</name>
    <dbReference type="NCBI Taxonomy" id="7962"/>
    <lineage>
        <taxon>Eukaryota</taxon>
        <taxon>Metazoa</taxon>
        <taxon>Chordata</taxon>
        <taxon>Craniata</taxon>
        <taxon>Vertebrata</taxon>
        <taxon>Euteleostomi</taxon>
        <taxon>Actinopterygii</taxon>
        <taxon>Neopterygii</taxon>
        <taxon>Teleostei</taxon>
        <taxon>Ostariophysi</taxon>
        <taxon>Cypriniformes</taxon>
        <taxon>Cyprinidae</taxon>
        <taxon>Cyprininae</taxon>
        <taxon>Cyprinus</taxon>
    </lineage>
</organism>
<dbReference type="PANTHER" id="PTHR44170">
    <property type="entry name" value="PROTEIN SIDEKICK"/>
    <property type="match status" value="1"/>
</dbReference>
<keyword evidence="3" id="KW-0812">Transmembrane</keyword>
<dbReference type="InterPro" id="IPR013783">
    <property type="entry name" value="Ig-like_fold"/>
</dbReference>
<dbReference type="InterPro" id="IPR003599">
    <property type="entry name" value="Ig_sub"/>
</dbReference>
<evidence type="ECO:0000313" key="16">
    <source>
        <dbReference type="Proteomes" id="UP000694427"/>
    </source>
</evidence>
<evidence type="ECO:0000256" key="9">
    <source>
        <dbReference type="ARBA" id="ARBA00023157"/>
    </source>
</evidence>
<dbReference type="InterPro" id="IPR007110">
    <property type="entry name" value="Ig-like_dom"/>
</dbReference>
<sequence>MSMLRPPKTPESLRKNKKKIKLQAAMNGPSHPGSPPLGGFSKTANDEKYAFNVVNIRGICQRHLYVPISLLPAGDAMTITGFCHVDFFSSALLSIPAMITSYPNTTRAEQGHMTEMSCTAHGEKPIKVRWEKESHIINPDMSRYVVTVKEVGDEVISTLQILHTVREDSGFFSCIAINSYGEDKGIIQLIVQDRPDPPEVEIREVKDRTIALRWTMGFDGNSPITGYDINYKNKSSPWASSQMTKDVSPQLNQATIIELHPASTYNIRMFAKNQIGESRPSNELTITTDEAPPDGAPQEVQLEAISSQSIKVTWKPPLKHLQNGLIRSYQVCYREFGTGGSPQYNTINVDTTGDIETLTLDNLKKYTQYEVRVQAANRAGMGPTSEEITITTLEDVPSRPPENVVTTAATPETISLSWSALPKEALNGMLLGYRVIYWANLPDGELGEIRNITTTKPSLDLERLEKYTNYSIQVLAFTRAGDGVRSEQIYTRTKEDVPGPPAGVKAAASTSSVVFVSWLPPLKLNGIIRKYTVFCSNPYPTVISEFEAAPDVYFRRLTNLNQNWQYSIWVVAVTAAGRGNASEIITVEPQAKAPARILTFSGTVTTPWMRDIVLPCKAVGDPPPTIKWLKGNNGTPAPVSIDGRRSAHSNGSFVIRTVKAEDSGYYRCVASNNWGSDEIMLNLQVQVPPDQPRLTIFIFHIFIHFFSTVYIISHFSTLSEPQFAKDHELFSSINSTRVELNLIGWNNGGCPIDSFTLEYRPVDTTKWTMVKRDSLTKNHILYDLQEATWYELQMRVGNSAGTAEKKVLFATLNMDGSDFAIHIFLISLYSTDAKSLAEMLMSKNARTPDTVNKQQQTLRMHIDIPRAQLLIEERDTMETIDDRSTVLLTDNDFGETSKQKSSTVTHTVHYQSLSQATGPLVDVSDARPGTNPTARRTAKAGPATRSRYASQWTLNRPHPPVSSHTLTTDWRLPTPRATGSVDKESDSYSVSPSQDTDRARSSMVSTESASSTYEELARAYEHAKMEEQLRHAKFTITECFISDTSSEQMTAGTNDYTDSLTSSTPSESGICRFTASPPKPQDASRVMNMAVPKAHRPAGELVHLPPYLRMDFLLNRGAAPSGREATGQTCMDPQKSRMAKRPALLAPTPSETPSSALSSSGPPSREAVQQWQPGTASTLPQREPGDLAQAAKLSSSQESLLDSRGHLKQSNNPYAKSYTLV</sequence>
<evidence type="ECO:0000256" key="6">
    <source>
        <dbReference type="ARBA" id="ARBA00022889"/>
    </source>
</evidence>
<evidence type="ECO:0000256" key="5">
    <source>
        <dbReference type="ARBA" id="ARBA00022737"/>
    </source>
</evidence>
<accession>A0A8C1RIC8</accession>
<keyword evidence="5" id="KW-0677">Repeat</keyword>
<protein>
    <submittedName>
        <fullName evidence="15">Down syndrome cell adhesion molecule b</fullName>
    </submittedName>
</protein>
<dbReference type="SMART" id="SM00409">
    <property type="entry name" value="IG"/>
    <property type="match status" value="2"/>
</dbReference>
<feature type="domain" description="Ig-like" evidence="13">
    <location>
        <begin position="96"/>
        <end position="192"/>
    </location>
</feature>
<keyword evidence="6" id="KW-0130">Cell adhesion</keyword>
<comment type="subcellular location">
    <subcellularLocation>
        <location evidence="1">Cell membrane</location>
        <topology evidence="1">Single-pass type I membrane protein</topology>
    </subcellularLocation>
</comment>
<dbReference type="CDD" id="cd00096">
    <property type="entry name" value="Ig"/>
    <property type="match status" value="1"/>
</dbReference>
<dbReference type="Ensembl" id="ENSCCRT00010128603.1">
    <property type="protein sequence ID" value="ENSCCRP00010115699.1"/>
    <property type="gene ID" value="ENSCCRG00010050736.1"/>
</dbReference>
<keyword evidence="8" id="KW-0472">Membrane</keyword>
<evidence type="ECO:0000256" key="2">
    <source>
        <dbReference type="ARBA" id="ARBA00022475"/>
    </source>
</evidence>
<evidence type="ECO:0000256" key="10">
    <source>
        <dbReference type="ARBA" id="ARBA00023180"/>
    </source>
</evidence>
<reference evidence="15" key="2">
    <citation type="submission" date="2025-09" db="UniProtKB">
        <authorList>
            <consortium name="Ensembl"/>
        </authorList>
    </citation>
    <scope>IDENTIFICATION</scope>
</reference>
<dbReference type="PROSITE" id="PS50853">
    <property type="entry name" value="FN3"/>
    <property type="match status" value="5"/>
</dbReference>
<dbReference type="PROSITE" id="PS50835">
    <property type="entry name" value="IG_LIKE"/>
    <property type="match status" value="2"/>
</dbReference>
<evidence type="ECO:0000313" key="15">
    <source>
        <dbReference type="Ensembl" id="ENSCCRP00010115699.1"/>
    </source>
</evidence>
<dbReference type="InterPro" id="IPR013098">
    <property type="entry name" value="Ig_I-set"/>
</dbReference>
<dbReference type="Proteomes" id="UP000694427">
    <property type="component" value="Unplaced"/>
</dbReference>
<keyword evidence="7" id="KW-1133">Transmembrane helix</keyword>
<evidence type="ECO:0000259" key="13">
    <source>
        <dbReference type="PROSITE" id="PS50835"/>
    </source>
</evidence>
<dbReference type="InterPro" id="IPR003961">
    <property type="entry name" value="FN3_dom"/>
</dbReference>
<dbReference type="SMART" id="SM00408">
    <property type="entry name" value="IGc2"/>
    <property type="match status" value="2"/>
</dbReference>
<feature type="domain" description="Fibronectin type-III" evidence="14">
    <location>
        <begin position="500"/>
        <end position="594"/>
    </location>
</feature>
<feature type="region of interest" description="Disordered" evidence="12">
    <location>
        <begin position="1119"/>
        <end position="1221"/>
    </location>
</feature>
<evidence type="ECO:0000256" key="4">
    <source>
        <dbReference type="ARBA" id="ARBA00022729"/>
    </source>
</evidence>
<feature type="domain" description="Fibronectin type-III" evidence="14">
    <location>
        <begin position="296"/>
        <end position="395"/>
    </location>
</feature>
<keyword evidence="16" id="KW-1185">Reference proteome</keyword>
<evidence type="ECO:0000256" key="1">
    <source>
        <dbReference type="ARBA" id="ARBA00004251"/>
    </source>
</evidence>
<evidence type="ECO:0000256" key="11">
    <source>
        <dbReference type="ARBA" id="ARBA00023319"/>
    </source>
</evidence>
<reference evidence="15" key="1">
    <citation type="submission" date="2025-08" db="UniProtKB">
        <authorList>
            <consortium name="Ensembl"/>
        </authorList>
    </citation>
    <scope>IDENTIFICATION</scope>
</reference>
<feature type="compositionally biased region" description="Low complexity" evidence="12">
    <location>
        <begin position="1145"/>
        <end position="1164"/>
    </location>
</feature>
<keyword evidence="11" id="KW-0393">Immunoglobulin domain</keyword>
<dbReference type="Pfam" id="PF25059">
    <property type="entry name" value="FN3_DSCAM-DSCAML_C"/>
    <property type="match status" value="1"/>
</dbReference>
<feature type="compositionally biased region" description="Low complexity" evidence="12">
    <location>
        <begin position="1001"/>
        <end position="1011"/>
    </location>
</feature>
<dbReference type="Pfam" id="PF00041">
    <property type="entry name" value="fn3"/>
    <property type="match status" value="4"/>
</dbReference>
<evidence type="ECO:0000259" key="14">
    <source>
        <dbReference type="PROSITE" id="PS50853"/>
    </source>
</evidence>
<feature type="domain" description="Ig-like" evidence="13">
    <location>
        <begin position="589"/>
        <end position="686"/>
    </location>
</feature>
<evidence type="ECO:0000256" key="3">
    <source>
        <dbReference type="ARBA" id="ARBA00022692"/>
    </source>
</evidence>
<keyword evidence="9" id="KW-1015">Disulfide bond</keyword>
<dbReference type="CDD" id="cd00063">
    <property type="entry name" value="FN3"/>
    <property type="match status" value="5"/>
</dbReference>
<dbReference type="GO" id="GO:0098609">
    <property type="term" value="P:cell-cell adhesion"/>
    <property type="evidence" value="ECO:0007669"/>
    <property type="project" value="TreeGrafter"/>
</dbReference>
<name>A0A8C1RIC8_CYPCA</name>
<dbReference type="InterPro" id="IPR056754">
    <property type="entry name" value="DSCAM/DSCAML_C"/>
</dbReference>
<keyword evidence="10" id="KW-0325">Glycoprotein</keyword>
<feature type="compositionally biased region" description="Polar residues" evidence="12">
    <location>
        <begin position="1167"/>
        <end position="1180"/>
    </location>
</feature>
<dbReference type="InterPro" id="IPR003598">
    <property type="entry name" value="Ig_sub2"/>
</dbReference>
<dbReference type="GO" id="GO:0005886">
    <property type="term" value="C:plasma membrane"/>
    <property type="evidence" value="ECO:0007669"/>
    <property type="project" value="UniProtKB-SubCell"/>
</dbReference>
<dbReference type="AlphaFoldDB" id="A0A8C1RIC8"/>
<keyword evidence="4" id="KW-0732">Signal</keyword>
<dbReference type="SUPFAM" id="SSF48726">
    <property type="entry name" value="Immunoglobulin"/>
    <property type="match status" value="2"/>
</dbReference>
<evidence type="ECO:0000256" key="12">
    <source>
        <dbReference type="SAM" id="MobiDB-lite"/>
    </source>
</evidence>
<dbReference type="InterPro" id="IPR036179">
    <property type="entry name" value="Ig-like_dom_sf"/>
</dbReference>
<feature type="domain" description="Fibronectin type-III" evidence="14">
    <location>
        <begin position="720"/>
        <end position="817"/>
    </location>
</feature>
<dbReference type="Pfam" id="PF13927">
    <property type="entry name" value="Ig_3"/>
    <property type="match status" value="1"/>
</dbReference>
<proteinExistence type="predicted"/>
<dbReference type="InterPro" id="IPR036116">
    <property type="entry name" value="FN3_sf"/>
</dbReference>
<dbReference type="SMART" id="SM00060">
    <property type="entry name" value="FN3"/>
    <property type="match status" value="5"/>
</dbReference>
<dbReference type="CDD" id="cd05735">
    <property type="entry name" value="Ig_DSCAM"/>
    <property type="match status" value="1"/>
</dbReference>
<evidence type="ECO:0000256" key="8">
    <source>
        <dbReference type="ARBA" id="ARBA00023136"/>
    </source>
</evidence>
<feature type="domain" description="Fibronectin type-III" evidence="14">
    <location>
        <begin position="194"/>
        <end position="291"/>
    </location>
</feature>
<feature type="region of interest" description="Disordered" evidence="12">
    <location>
        <begin position="915"/>
        <end position="1012"/>
    </location>
</feature>
<dbReference type="Pfam" id="PF07679">
    <property type="entry name" value="I-set"/>
    <property type="match status" value="1"/>
</dbReference>
<dbReference type="Gene3D" id="2.60.40.10">
    <property type="entry name" value="Immunoglobulins"/>
    <property type="match status" value="7"/>
</dbReference>